<dbReference type="InterPro" id="IPR058240">
    <property type="entry name" value="rSAM_sf"/>
</dbReference>
<comment type="caution">
    <text evidence="2">The sequence shown here is derived from an EMBL/GenBank/DDBJ whole genome shotgun (WGS) entry which is preliminary data.</text>
</comment>
<dbReference type="STRING" id="40998.A0A2P8AJT4"/>
<sequence>MDLKTVQRCLDILKASPSIDTVDITGGAPELNPHFRTLVKEARAMGKAVIDRCNLAVLFEDGQEDLARFLSEQGVNIVASLPCYTPDNTDRQRGKRVFDDSITAIKILNDQGFGRNTDSSATSHRLDLVFNPGGASLPPSQPVLETEYRRRLWDDHKIAFDSLFTLTNMPIKRFADTLFQTGQYTEYMQLLASSFNASTIAGLMCRFTVNVAWDGKIYDCDFNAALDLGSQMPRQQDRTDTALDIWKIDNVADLRGALIRTKKHCFGCTAGSGSSCGGALA</sequence>
<dbReference type="OrthoDB" id="418407at2759"/>
<dbReference type="InterPro" id="IPR026351">
    <property type="entry name" value="rSAM_ArsS-like"/>
</dbReference>
<name>A0A2P8AJT4_9PEZI</name>
<dbReference type="AlphaFoldDB" id="A0A2P8AJT4"/>
<evidence type="ECO:0000313" key="3">
    <source>
        <dbReference type="Proteomes" id="UP000243723"/>
    </source>
</evidence>
<evidence type="ECO:0000259" key="1">
    <source>
        <dbReference type="Pfam" id="PF12345"/>
    </source>
</evidence>
<dbReference type="Pfam" id="PF12345">
    <property type="entry name" value="DUF3641"/>
    <property type="match status" value="1"/>
</dbReference>
<dbReference type="InterPro" id="IPR024521">
    <property type="entry name" value="ArsS-like_C"/>
</dbReference>
<dbReference type="Gene3D" id="3.20.20.70">
    <property type="entry name" value="Aldolase class I"/>
    <property type="match status" value="1"/>
</dbReference>
<dbReference type="Proteomes" id="UP000243723">
    <property type="component" value="Unassembled WGS sequence"/>
</dbReference>
<dbReference type="NCBIfam" id="TIGR04167">
    <property type="entry name" value="rSAM_SeCys"/>
    <property type="match status" value="1"/>
</dbReference>
<protein>
    <recommendedName>
        <fullName evidence="1">Arsenosugar biosynthesis radical SAM protein ArsS-like C-terminal domain-containing protein</fullName>
    </recommendedName>
</protein>
<feature type="domain" description="Arsenosugar biosynthesis radical SAM protein ArsS-like C-terminal" evidence="1">
    <location>
        <begin position="137"/>
        <end position="279"/>
    </location>
</feature>
<dbReference type="PANTHER" id="PTHR43728">
    <property type="entry name" value="SLR0304 PROTEIN"/>
    <property type="match status" value="1"/>
</dbReference>
<dbReference type="InterPro" id="IPR013785">
    <property type="entry name" value="Aldolase_TIM"/>
</dbReference>
<dbReference type="EMBL" id="NHZQ01000003">
    <property type="protein sequence ID" value="PSK60726.1"/>
    <property type="molecule type" value="Genomic_DNA"/>
</dbReference>
<dbReference type="PANTHER" id="PTHR43728:SF1">
    <property type="entry name" value="FE-S OXIDOREDUCTASE"/>
    <property type="match status" value="1"/>
</dbReference>
<dbReference type="SUPFAM" id="SSF102114">
    <property type="entry name" value="Radical SAM enzymes"/>
    <property type="match status" value="1"/>
</dbReference>
<reference evidence="2 3" key="1">
    <citation type="submission" date="2017-05" db="EMBL/GenBank/DDBJ databases">
        <title>Draft genome sequence of Elsinoe australis.</title>
        <authorList>
            <person name="Cheng Q."/>
        </authorList>
    </citation>
    <scope>NUCLEOTIDE SEQUENCE [LARGE SCALE GENOMIC DNA]</scope>
    <source>
        <strain evidence="2 3">NL1</strain>
    </source>
</reference>
<keyword evidence="3" id="KW-1185">Reference proteome</keyword>
<accession>A0A2P8AJT4</accession>
<proteinExistence type="predicted"/>
<organism evidence="2 3">
    <name type="scientific">Elsinoe australis</name>
    <dbReference type="NCBI Taxonomy" id="40998"/>
    <lineage>
        <taxon>Eukaryota</taxon>
        <taxon>Fungi</taxon>
        <taxon>Dikarya</taxon>
        <taxon>Ascomycota</taxon>
        <taxon>Pezizomycotina</taxon>
        <taxon>Dothideomycetes</taxon>
        <taxon>Dothideomycetidae</taxon>
        <taxon>Myriangiales</taxon>
        <taxon>Elsinoaceae</taxon>
        <taxon>Elsinoe</taxon>
    </lineage>
</organism>
<evidence type="ECO:0000313" key="2">
    <source>
        <dbReference type="EMBL" id="PSK60726.1"/>
    </source>
</evidence>
<gene>
    <name evidence="2" type="ORF">B9Z65_876</name>
</gene>